<dbReference type="Proteomes" id="UP000326546">
    <property type="component" value="Chromosome"/>
</dbReference>
<feature type="region of interest" description="Disordered" evidence="1">
    <location>
        <begin position="1"/>
        <end position="50"/>
    </location>
</feature>
<name>A0A5J6V8D1_9MICO</name>
<protein>
    <submittedName>
        <fullName evidence="2">Uncharacterized protein</fullName>
    </submittedName>
</protein>
<evidence type="ECO:0000313" key="2">
    <source>
        <dbReference type="EMBL" id="QFG69252.1"/>
    </source>
</evidence>
<feature type="compositionally biased region" description="Basic and acidic residues" evidence="1">
    <location>
        <begin position="1"/>
        <end position="18"/>
    </location>
</feature>
<dbReference type="OrthoDB" id="9987510at2"/>
<dbReference type="RefSeq" id="WP_158061634.1">
    <property type="nucleotide sequence ID" value="NZ_CP044427.1"/>
</dbReference>
<dbReference type="KEGG" id="serw:FY030_11540"/>
<dbReference type="AlphaFoldDB" id="A0A5J6V8D1"/>
<dbReference type="EMBL" id="CP044427">
    <property type="protein sequence ID" value="QFG69252.1"/>
    <property type="molecule type" value="Genomic_DNA"/>
</dbReference>
<evidence type="ECO:0000313" key="3">
    <source>
        <dbReference type="Proteomes" id="UP000326546"/>
    </source>
</evidence>
<gene>
    <name evidence="2" type="ORF">FY030_11540</name>
</gene>
<accession>A0A5J6V8D1</accession>
<sequence length="118" mass="12484">MRKHPHGDAKRWLEHNLGEEQGPVSGVARQQEGDQAVAAPRSGDPAEDNLVQLPAGATFGSGHEPSPQERQELLRFAAAADAELGGREEGAADRVRSEKGGTGCSRTRMPGSRQHPGA</sequence>
<organism evidence="2 3">
    <name type="scientific">Ornithinimicrobium pratense</name>
    <dbReference type="NCBI Taxonomy" id="2593973"/>
    <lineage>
        <taxon>Bacteria</taxon>
        <taxon>Bacillati</taxon>
        <taxon>Actinomycetota</taxon>
        <taxon>Actinomycetes</taxon>
        <taxon>Micrococcales</taxon>
        <taxon>Ornithinimicrobiaceae</taxon>
        <taxon>Ornithinimicrobium</taxon>
    </lineage>
</organism>
<feature type="region of interest" description="Disordered" evidence="1">
    <location>
        <begin position="85"/>
        <end position="118"/>
    </location>
</feature>
<proteinExistence type="predicted"/>
<keyword evidence="3" id="KW-1185">Reference proteome</keyword>
<reference evidence="2 3" key="1">
    <citation type="submission" date="2019-09" db="EMBL/GenBank/DDBJ databases">
        <title>Serinicoccus pratensis sp. nov., isolated from meadow soil.</title>
        <authorList>
            <person name="Zhang W."/>
        </authorList>
    </citation>
    <scope>NUCLEOTIDE SEQUENCE [LARGE SCALE GENOMIC DNA]</scope>
    <source>
        <strain evidence="2 3">W204</strain>
    </source>
</reference>
<evidence type="ECO:0000256" key="1">
    <source>
        <dbReference type="SAM" id="MobiDB-lite"/>
    </source>
</evidence>
<feature type="compositionally biased region" description="Basic and acidic residues" evidence="1">
    <location>
        <begin position="85"/>
        <end position="99"/>
    </location>
</feature>